<dbReference type="SMART" id="SM00388">
    <property type="entry name" value="HisKA"/>
    <property type="match status" value="1"/>
</dbReference>
<evidence type="ECO:0000256" key="2">
    <source>
        <dbReference type="ARBA" id="ARBA00012438"/>
    </source>
</evidence>
<keyword evidence="3 11" id="KW-0597">Phosphoprotein</keyword>
<dbReference type="InterPro" id="IPR005467">
    <property type="entry name" value="His_kinase_dom"/>
</dbReference>
<dbReference type="Gene3D" id="1.10.287.130">
    <property type="match status" value="1"/>
</dbReference>
<dbReference type="Gene3D" id="3.40.50.2300">
    <property type="match status" value="1"/>
</dbReference>
<feature type="domain" description="Response regulatory" evidence="14">
    <location>
        <begin position="789"/>
        <end position="908"/>
    </location>
</feature>
<dbReference type="SMART" id="SM00387">
    <property type="entry name" value="HATPase_c"/>
    <property type="match status" value="1"/>
</dbReference>
<evidence type="ECO:0000256" key="11">
    <source>
        <dbReference type="PROSITE-ProRule" id="PRU00169"/>
    </source>
</evidence>
<dbReference type="EC" id="2.7.13.3" evidence="2"/>
<dbReference type="CDD" id="cd00082">
    <property type="entry name" value="HisKA"/>
    <property type="match status" value="1"/>
</dbReference>
<evidence type="ECO:0000259" key="14">
    <source>
        <dbReference type="PROSITE" id="PS50110"/>
    </source>
</evidence>
<keyword evidence="12" id="KW-1133">Transmembrane helix</keyword>
<dbReference type="PANTHER" id="PTHR45339">
    <property type="entry name" value="HYBRID SIGNAL TRANSDUCTION HISTIDINE KINASE J"/>
    <property type="match status" value="1"/>
</dbReference>
<keyword evidence="12" id="KW-0812">Transmembrane</keyword>
<evidence type="ECO:0000256" key="7">
    <source>
        <dbReference type="ARBA" id="ARBA00022840"/>
    </source>
</evidence>
<dbReference type="SUPFAM" id="SSF52172">
    <property type="entry name" value="CheY-like"/>
    <property type="match status" value="1"/>
</dbReference>
<feature type="transmembrane region" description="Helical" evidence="12">
    <location>
        <begin position="317"/>
        <end position="338"/>
    </location>
</feature>
<dbReference type="InterPro" id="IPR011006">
    <property type="entry name" value="CheY-like_superfamily"/>
</dbReference>
<feature type="transmembrane region" description="Helical" evidence="12">
    <location>
        <begin position="12"/>
        <end position="33"/>
    </location>
</feature>
<dbReference type="CDD" id="cd16922">
    <property type="entry name" value="HATPase_EvgS-ArcB-TorS-like"/>
    <property type="match status" value="1"/>
</dbReference>
<feature type="modified residue" description="4-aspartylphosphate" evidence="11">
    <location>
        <position position="838"/>
    </location>
</feature>
<dbReference type="PRINTS" id="PR00344">
    <property type="entry name" value="BCTRLSENSOR"/>
</dbReference>
<reference evidence="15" key="1">
    <citation type="submission" date="2020-01" db="EMBL/GenBank/DDBJ databases">
        <authorList>
            <person name="Meier V. D."/>
            <person name="Meier V D."/>
        </authorList>
    </citation>
    <scope>NUCLEOTIDE SEQUENCE</scope>
    <source>
        <strain evidence="15">HLG_WM_MAG_01</strain>
    </source>
</reference>
<dbReference type="FunFam" id="1.10.287.130:FF:000002">
    <property type="entry name" value="Two-component osmosensing histidine kinase"/>
    <property type="match status" value="1"/>
</dbReference>
<keyword evidence="6 15" id="KW-0418">Kinase</keyword>
<accession>A0A6S6TAE2</accession>
<feature type="domain" description="Histidine kinase" evidence="13">
    <location>
        <begin position="421"/>
        <end position="643"/>
    </location>
</feature>
<dbReference type="EMBL" id="CACVAS010000107">
    <property type="protein sequence ID" value="CAA6820301.1"/>
    <property type="molecule type" value="Genomic_DNA"/>
</dbReference>
<evidence type="ECO:0000256" key="12">
    <source>
        <dbReference type="SAM" id="Phobius"/>
    </source>
</evidence>
<dbReference type="SUPFAM" id="SSF55874">
    <property type="entry name" value="ATPase domain of HSP90 chaperone/DNA topoisomerase II/histidine kinase"/>
    <property type="match status" value="1"/>
</dbReference>
<evidence type="ECO:0000256" key="8">
    <source>
        <dbReference type="ARBA" id="ARBA00023012"/>
    </source>
</evidence>
<dbReference type="InterPro" id="IPR036890">
    <property type="entry name" value="HATPase_C_sf"/>
</dbReference>
<evidence type="ECO:0000256" key="9">
    <source>
        <dbReference type="ARBA" id="ARBA00064003"/>
    </source>
</evidence>
<keyword evidence="8" id="KW-0902">Two-component regulatory system</keyword>
<comment type="subunit">
    <text evidence="9">At low DSF concentrations, interacts with RpfF.</text>
</comment>
<evidence type="ECO:0000256" key="4">
    <source>
        <dbReference type="ARBA" id="ARBA00022679"/>
    </source>
</evidence>
<dbReference type="Gene3D" id="3.30.565.10">
    <property type="entry name" value="Histidine kinase-like ATPase, C-terminal domain"/>
    <property type="match status" value="1"/>
</dbReference>
<evidence type="ECO:0000259" key="13">
    <source>
        <dbReference type="PROSITE" id="PS50109"/>
    </source>
</evidence>
<evidence type="ECO:0000256" key="10">
    <source>
        <dbReference type="ARBA" id="ARBA00068150"/>
    </source>
</evidence>
<dbReference type="AlphaFoldDB" id="A0A6S6TAE2"/>
<evidence type="ECO:0000256" key="1">
    <source>
        <dbReference type="ARBA" id="ARBA00000085"/>
    </source>
</evidence>
<gene>
    <name evidence="15" type="ORF">HELGO_WM641</name>
</gene>
<organism evidence="15">
    <name type="scientific">uncultured Sulfurovum sp</name>
    <dbReference type="NCBI Taxonomy" id="269237"/>
    <lineage>
        <taxon>Bacteria</taxon>
        <taxon>Pseudomonadati</taxon>
        <taxon>Campylobacterota</taxon>
        <taxon>Epsilonproteobacteria</taxon>
        <taxon>Campylobacterales</taxon>
        <taxon>Sulfurovaceae</taxon>
        <taxon>Sulfurovum</taxon>
        <taxon>environmental samples</taxon>
    </lineage>
</organism>
<dbReference type="Pfam" id="PF00512">
    <property type="entry name" value="HisKA"/>
    <property type="match status" value="1"/>
</dbReference>
<dbReference type="CDD" id="cd17546">
    <property type="entry name" value="REC_hyHK_CKI1_RcsC-like"/>
    <property type="match status" value="1"/>
</dbReference>
<evidence type="ECO:0000313" key="15">
    <source>
        <dbReference type="EMBL" id="CAA6820301.1"/>
    </source>
</evidence>
<comment type="catalytic activity">
    <reaction evidence="1">
        <text>ATP + protein L-histidine = ADP + protein N-phospho-L-histidine.</text>
        <dbReference type="EC" id="2.7.13.3"/>
    </reaction>
</comment>
<evidence type="ECO:0000256" key="6">
    <source>
        <dbReference type="ARBA" id="ARBA00022777"/>
    </source>
</evidence>
<dbReference type="InterPro" id="IPR003594">
    <property type="entry name" value="HATPase_dom"/>
</dbReference>
<dbReference type="GO" id="GO:0000155">
    <property type="term" value="F:phosphorelay sensor kinase activity"/>
    <property type="evidence" value="ECO:0007669"/>
    <property type="project" value="InterPro"/>
</dbReference>
<keyword evidence="5" id="KW-0547">Nucleotide-binding</keyword>
<dbReference type="GO" id="GO:0005524">
    <property type="term" value="F:ATP binding"/>
    <property type="evidence" value="ECO:0007669"/>
    <property type="project" value="UniProtKB-KW"/>
</dbReference>
<dbReference type="PANTHER" id="PTHR45339:SF1">
    <property type="entry name" value="HYBRID SIGNAL TRANSDUCTION HISTIDINE KINASE J"/>
    <property type="match status" value="1"/>
</dbReference>
<dbReference type="InterPro" id="IPR013587">
    <property type="entry name" value="Nitrate/nitrite_sensing"/>
</dbReference>
<keyword evidence="12" id="KW-0472">Membrane</keyword>
<proteinExistence type="predicted"/>
<sequence length="1186" mass="135042">MTIRNRLKLIGLVPIIILILLASYFLVTSYINYEKANALKTTLINNAKYTSVLTEIGKERGLTSMYLGSRQKEFSDSLQKQIASTNLSIDIMKKELITDESIYFPFILNLFDEKAYVNLDAYQHFLSHTDKLQNIRQNSHEKNVKFKDIFFEGYTEILASPILKNLLHINQLALNTEISSLVSMLSKIYIAKEYTGLERGFVSYYITRKTPMSFDDIGLWNTFKVKANIFDTKHSADTILQKKLQSVFNTTENINILSRLSEMSSAIQTDVDNGDYSEEAIDWFSLQTQKVSLLSKAELIVSNALWEKSDVYLQKQILLLLIASAIWLLSFILAFLGYTTTKDITGNIHELENILNKAIAEMQESQHPFSEEIAHIENIELDTYEGTKEAYHFLESLVETAKSDKKIALQANEAKSLFLANMSHEIRTPLNGIVGFTEILKGTNLDEEQNEFLSIIDKSSENLLHIINNILDLSKIESNKVEIENIIFDTAEEFDSTIESNAAIAAEKNIDFNYYLDPTIAAKIKGDPTKIKEVIINLLSNAIKFTSYGGEVNCIIEKTTDNDNNPLISFSVQDNGIGMTEEQQSRIFEAFSQADISVTRKYGGTGLGLTISSQFVELMGGELTLESIKDEGTTFRFTLPLEEMPSESTDYYHALNHITVGKYEQSIPTKSDIDIDKYFKYFGPLVKYFESVGSLNELLSQDVCAHYWIDIDKAKQNVLNTISSIDKEKLVVIANVTSRSKIEKLNISQENVIYKPLTLTKVKSILLEKNIHDSKKEPILSHKKQFDVKILVTEDNLINQKLIQRVLENYGVTVNVANNGLEAFEKRRADDYDLIFMDIQMPIMDGIEATHEILNYEKDENLKHVPIVALTANALKGDRERFLNEGLDEYIAKPIETDELLYVLNKFLASKSKLHFQDKSEPFDNNLMTNSTVLDSQEEIFINTQNSIQDDKTDEEVTLDMDNSILIKTEDKKTLDHEKDDIIDFNSILNTQPEQSTVDNKQDNQENDKRSLDIDKSIILENKDNTKDDLIDFDTILNTDPSSNDDRSFDTTSLNKEDTDKIDVLVELDNNDAPTTEKTTLDLDDISFDFGKREEPQKVKKVLIAKTFLLEQRVLIKTLENLGYSYDTIEGKEKLSTSLKSGLYDILFTDNSILTDDIIPLTKEIHVITSRKSSNEIQSIIENERR</sequence>
<protein>
    <recommendedName>
        <fullName evidence="10">Sensory/regulatory protein RpfC</fullName>
        <ecNumber evidence="2">2.7.13.3</ecNumber>
    </recommendedName>
</protein>
<dbReference type="InterPro" id="IPR001789">
    <property type="entry name" value="Sig_transdc_resp-reg_receiver"/>
</dbReference>
<evidence type="ECO:0000256" key="5">
    <source>
        <dbReference type="ARBA" id="ARBA00022741"/>
    </source>
</evidence>
<dbReference type="InterPro" id="IPR003661">
    <property type="entry name" value="HisK_dim/P_dom"/>
</dbReference>
<dbReference type="PROSITE" id="PS50109">
    <property type="entry name" value="HIS_KIN"/>
    <property type="match status" value="1"/>
</dbReference>
<evidence type="ECO:0000256" key="3">
    <source>
        <dbReference type="ARBA" id="ARBA00022553"/>
    </source>
</evidence>
<dbReference type="SUPFAM" id="SSF47384">
    <property type="entry name" value="Homodimeric domain of signal transducing histidine kinase"/>
    <property type="match status" value="1"/>
</dbReference>
<dbReference type="SMART" id="SM00448">
    <property type="entry name" value="REC"/>
    <property type="match status" value="1"/>
</dbReference>
<keyword evidence="4" id="KW-0808">Transferase</keyword>
<dbReference type="InterPro" id="IPR036097">
    <property type="entry name" value="HisK_dim/P_sf"/>
</dbReference>
<dbReference type="Pfam" id="PF08376">
    <property type="entry name" value="NIT"/>
    <property type="match status" value="1"/>
</dbReference>
<keyword evidence="7" id="KW-0067">ATP-binding</keyword>
<dbReference type="Pfam" id="PF02518">
    <property type="entry name" value="HATPase_c"/>
    <property type="match status" value="1"/>
</dbReference>
<dbReference type="Pfam" id="PF00072">
    <property type="entry name" value="Response_reg"/>
    <property type="match status" value="1"/>
</dbReference>
<dbReference type="InterPro" id="IPR004358">
    <property type="entry name" value="Sig_transdc_His_kin-like_C"/>
</dbReference>
<name>A0A6S6TAE2_9BACT</name>
<dbReference type="PROSITE" id="PS50110">
    <property type="entry name" value="RESPONSE_REGULATORY"/>
    <property type="match status" value="1"/>
</dbReference>
<dbReference type="FunFam" id="3.30.565.10:FF:000010">
    <property type="entry name" value="Sensor histidine kinase RcsC"/>
    <property type="match status" value="1"/>
</dbReference>